<dbReference type="EMBL" id="MDKC01000006">
    <property type="protein sequence ID" value="ODG92669.1"/>
    <property type="molecule type" value="Genomic_DNA"/>
</dbReference>
<comment type="caution">
    <text evidence="1">The sequence shown here is derived from an EMBL/GenBank/DDBJ whole genome shotgun (WGS) entry which is preliminary data.</text>
</comment>
<reference evidence="1 2" key="1">
    <citation type="submission" date="2016-07" db="EMBL/GenBank/DDBJ databases">
        <authorList>
            <person name="Townsley L."/>
            <person name="Shank E.A."/>
        </authorList>
    </citation>
    <scope>NUCLEOTIDE SEQUENCE [LARGE SCALE GENOMIC DNA]</scope>
    <source>
        <strain evidence="1 2">CH01</strain>
    </source>
</reference>
<gene>
    <name evidence="1" type="ORF">BED47_18470</name>
</gene>
<accession>A0ABX2ZW64</accession>
<dbReference type="Proteomes" id="UP000094580">
    <property type="component" value="Unassembled WGS sequence"/>
</dbReference>
<organism evidence="1 2">
    <name type="scientific">Gottfriedia luciferensis</name>
    <dbReference type="NCBI Taxonomy" id="178774"/>
    <lineage>
        <taxon>Bacteria</taxon>
        <taxon>Bacillati</taxon>
        <taxon>Bacillota</taxon>
        <taxon>Bacilli</taxon>
        <taxon>Bacillales</taxon>
        <taxon>Bacillaceae</taxon>
        <taxon>Gottfriedia</taxon>
    </lineage>
</organism>
<evidence type="ECO:0000313" key="2">
    <source>
        <dbReference type="Proteomes" id="UP000094580"/>
    </source>
</evidence>
<name>A0ABX2ZW64_9BACI</name>
<evidence type="ECO:0000313" key="1">
    <source>
        <dbReference type="EMBL" id="ODG92669.1"/>
    </source>
</evidence>
<sequence>MVLKRIGKWIEIVCIVGCFTFSISSVAFGSTIKKEQTDFGERTIIESTVGEFSHMDGLDVRVEKIAV</sequence>
<proteinExistence type="predicted"/>
<keyword evidence="2" id="KW-1185">Reference proteome</keyword>
<protein>
    <submittedName>
        <fullName evidence="1">Uncharacterized protein</fullName>
    </submittedName>
</protein>
<dbReference type="RefSeq" id="WP_069033089.1">
    <property type="nucleotide sequence ID" value="NZ_MDKC01000006.1"/>
</dbReference>